<dbReference type="FunCoup" id="E1ZPC8">
    <property type="interactions" value="414"/>
</dbReference>
<dbReference type="PANTHER" id="PTHR45657:SF1">
    <property type="entry name" value="CRAL-TRIO DOMAIN-CONTAINING PROTEIN YKL091C-RELATED"/>
    <property type="match status" value="1"/>
</dbReference>
<name>E1ZPC8_CHLVA</name>
<dbReference type="InterPro" id="IPR001251">
    <property type="entry name" value="CRAL-TRIO_dom"/>
</dbReference>
<dbReference type="OrthoDB" id="1434354at2759"/>
<dbReference type="SUPFAM" id="SSF46938">
    <property type="entry name" value="CRAL/TRIO N-terminal domain"/>
    <property type="match status" value="1"/>
</dbReference>
<evidence type="ECO:0000256" key="1">
    <source>
        <dbReference type="ARBA" id="ARBA00004202"/>
    </source>
</evidence>
<dbReference type="InParanoid" id="E1ZPC8"/>
<comment type="subcellular location">
    <subcellularLocation>
        <location evidence="1">Cell membrane</location>
        <topology evidence="1">Peripheral membrane protein</topology>
    </subcellularLocation>
    <subcellularLocation>
        <location evidence="2">Golgi apparatus membrane</location>
        <topology evidence="2">Peripheral membrane protein</topology>
    </subcellularLocation>
</comment>
<dbReference type="InterPro" id="IPR051026">
    <property type="entry name" value="PI/PC_transfer"/>
</dbReference>
<dbReference type="SMART" id="SM00516">
    <property type="entry name" value="SEC14"/>
    <property type="match status" value="1"/>
</dbReference>
<dbReference type="Pfam" id="PF00650">
    <property type="entry name" value="CRAL_TRIO"/>
    <property type="match status" value="1"/>
</dbReference>
<proteinExistence type="inferred from homology"/>
<dbReference type="CDD" id="cd00170">
    <property type="entry name" value="SEC14"/>
    <property type="match status" value="1"/>
</dbReference>
<evidence type="ECO:0000256" key="2">
    <source>
        <dbReference type="ARBA" id="ARBA00004395"/>
    </source>
</evidence>
<dbReference type="RefSeq" id="XP_005844416.1">
    <property type="nucleotide sequence ID" value="XM_005844354.1"/>
</dbReference>
<dbReference type="Gene3D" id="1.10.8.20">
    <property type="entry name" value="N-terminal domain of phosphatidylinositol transfer protein sec14p"/>
    <property type="match status" value="1"/>
</dbReference>
<gene>
    <name evidence="5" type="ORF">CHLNCDRAFT_26961</name>
</gene>
<dbReference type="AlphaFoldDB" id="E1ZPC8"/>
<dbReference type="STRING" id="554065.E1ZPC8"/>
<evidence type="ECO:0000313" key="6">
    <source>
        <dbReference type="Proteomes" id="UP000008141"/>
    </source>
</evidence>
<dbReference type="OMA" id="QLGPAQW"/>
<dbReference type="InterPro" id="IPR036273">
    <property type="entry name" value="CRAL/TRIO_N_dom_sf"/>
</dbReference>
<feature type="domain" description="CRAL-TRIO" evidence="4">
    <location>
        <begin position="46"/>
        <end position="223"/>
    </location>
</feature>
<dbReference type="PANTHER" id="PTHR45657">
    <property type="entry name" value="CRAL-TRIO DOMAIN-CONTAINING PROTEIN YKL091C-RELATED"/>
    <property type="match status" value="1"/>
</dbReference>
<dbReference type="SUPFAM" id="SSF52087">
    <property type="entry name" value="CRAL/TRIO domain"/>
    <property type="match status" value="1"/>
</dbReference>
<organism evidence="6">
    <name type="scientific">Chlorella variabilis</name>
    <name type="common">Green alga</name>
    <dbReference type="NCBI Taxonomy" id="554065"/>
    <lineage>
        <taxon>Eukaryota</taxon>
        <taxon>Viridiplantae</taxon>
        <taxon>Chlorophyta</taxon>
        <taxon>core chlorophytes</taxon>
        <taxon>Trebouxiophyceae</taxon>
        <taxon>Chlorellales</taxon>
        <taxon>Chlorellaceae</taxon>
        <taxon>Chlorella clade</taxon>
        <taxon>Chlorella</taxon>
    </lineage>
</organism>
<dbReference type="GO" id="GO:0005886">
    <property type="term" value="C:plasma membrane"/>
    <property type="evidence" value="ECO:0007669"/>
    <property type="project" value="UniProtKB-SubCell"/>
</dbReference>
<keyword evidence="6" id="KW-1185">Reference proteome</keyword>
<dbReference type="Gene3D" id="3.40.525.10">
    <property type="entry name" value="CRAL-TRIO lipid binding domain"/>
    <property type="match status" value="1"/>
</dbReference>
<dbReference type="Proteomes" id="UP000008141">
    <property type="component" value="Unassembled WGS sequence"/>
</dbReference>
<sequence length="253" mass="29366">DRFYLRRFLRARQHDLAKAKAMFLAHLKWREENSIDDILTNFQFQERDAFLSLYPQGYHKTDKLGRPVYIQHIGAIKIKQLQEITTEDRMVRFHIQEYERCLKYIFPSCGKKAGRHIDQTFAIMDVKGVGLKHLTGDVKSILSRITETDQNNYPETLGKTPRSYWCCCCAVFKMIWAMVRPMLDVRTQAKIEVAPSDYMKLLLRYIDVENIPEYLGGAWALPLKGSLIDDVGPWKDPVILAQVEAGKPWGRVG</sequence>
<evidence type="ECO:0000313" key="5">
    <source>
        <dbReference type="EMBL" id="EFN52314.1"/>
    </source>
</evidence>
<evidence type="ECO:0000259" key="4">
    <source>
        <dbReference type="PROSITE" id="PS50191"/>
    </source>
</evidence>
<reference evidence="5 6" key="1">
    <citation type="journal article" date="2010" name="Plant Cell">
        <title>The Chlorella variabilis NC64A genome reveals adaptation to photosymbiosis, coevolution with viruses, and cryptic sex.</title>
        <authorList>
            <person name="Blanc G."/>
            <person name="Duncan G."/>
            <person name="Agarkova I."/>
            <person name="Borodovsky M."/>
            <person name="Gurnon J."/>
            <person name="Kuo A."/>
            <person name="Lindquist E."/>
            <person name="Lucas S."/>
            <person name="Pangilinan J."/>
            <person name="Polle J."/>
            <person name="Salamov A."/>
            <person name="Terry A."/>
            <person name="Yamada T."/>
            <person name="Dunigan D.D."/>
            <person name="Grigoriev I.V."/>
            <person name="Claverie J.M."/>
            <person name="Van Etten J.L."/>
        </authorList>
    </citation>
    <scope>NUCLEOTIDE SEQUENCE [LARGE SCALE GENOMIC DNA]</scope>
    <source>
        <strain evidence="5 6">NC64A</strain>
    </source>
</reference>
<dbReference type="KEGG" id="cvr:CHLNCDRAFT_26961"/>
<dbReference type="EMBL" id="GL433857">
    <property type="protein sequence ID" value="EFN52314.1"/>
    <property type="molecule type" value="Genomic_DNA"/>
</dbReference>
<dbReference type="PROSITE" id="PS50191">
    <property type="entry name" value="CRAL_TRIO"/>
    <property type="match status" value="1"/>
</dbReference>
<dbReference type="GO" id="GO:0000139">
    <property type="term" value="C:Golgi membrane"/>
    <property type="evidence" value="ECO:0007669"/>
    <property type="project" value="UniProtKB-SubCell"/>
</dbReference>
<dbReference type="InterPro" id="IPR011074">
    <property type="entry name" value="CRAL/TRIO_N_dom"/>
</dbReference>
<comment type="similarity">
    <text evidence="3">Belongs to the SFH family.</text>
</comment>
<evidence type="ECO:0000256" key="3">
    <source>
        <dbReference type="ARBA" id="ARBA00038020"/>
    </source>
</evidence>
<dbReference type="SMART" id="SM01100">
    <property type="entry name" value="CRAL_TRIO_N"/>
    <property type="match status" value="1"/>
</dbReference>
<dbReference type="eggNOG" id="KOG1471">
    <property type="taxonomic scope" value="Eukaryota"/>
</dbReference>
<feature type="non-terminal residue" evidence="5">
    <location>
        <position position="1"/>
    </location>
</feature>
<dbReference type="GeneID" id="17351768"/>
<accession>E1ZPC8</accession>
<dbReference type="InterPro" id="IPR036865">
    <property type="entry name" value="CRAL-TRIO_dom_sf"/>
</dbReference>
<protein>
    <recommendedName>
        <fullName evidence="4">CRAL-TRIO domain-containing protein</fullName>
    </recommendedName>
</protein>